<organism evidence="1 2">
    <name type="scientific">Mucor plumbeus</name>
    <dbReference type="NCBI Taxonomy" id="97098"/>
    <lineage>
        <taxon>Eukaryota</taxon>
        <taxon>Fungi</taxon>
        <taxon>Fungi incertae sedis</taxon>
        <taxon>Mucoromycota</taxon>
        <taxon>Mucoromycotina</taxon>
        <taxon>Mucoromycetes</taxon>
        <taxon>Mucorales</taxon>
        <taxon>Mucorineae</taxon>
        <taxon>Mucoraceae</taxon>
        <taxon>Mucor</taxon>
    </lineage>
</organism>
<dbReference type="EMBL" id="JAEPRC010000096">
    <property type="protein sequence ID" value="KAG2209372.1"/>
    <property type="molecule type" value="Genomic_DNA"/>
</dbReference>
<keyword evidence="2" id="KW-1185">Reference proteome</keyword>
<evidence type="ECO:0000313" key="1">
    <source>
        <dbReference type="EMBL" id="KAG2209372.1"/>
    </source>
</evidence>
<gene>
    <name evidence="1" type="ORF">INT46_002615</name>
</gene>
<proteinExistence type="predicted"/>
<sequence>MSKKNNKRKKASSNFLGSQNSSILDFFSQTRKEHATKIKKSSKLEQDFFTFDSFASSYDQSQKSNVTADEVEGLSLDTQESAFDVALVGTQNSHTWSETISEIGDSDLATPFLFDLDESNNKNATQTDSVISNFSDNSQPILPTDFRFNDINENQKFLREDSANSFVSNLGSPLLEALENDLLSFGDDMAESVTSSFSTQEPIPQSHSLPATNNAIVTEPLANNSDDSRLPPLSDFKFIIPTSTAKLKPIIKDTPKPVIQRMKKEGLTDVALRTILKETELHEKWEDAMNAQLAQYGNIAKVCKEVNSEAVLFWLLDSWIEGNLIFAWCTLMDEEEIDNWISTKEDEDEEEGSSGQFSSLMRIEDDCTSNKYGMSTIKSCPDDGLLTVMNDELSEPEEKFLFAFSLAYIKSRKYAKKFIEEERVVAVWPDDWSEIQITLPKIGHCIANLTSKFKADSIY</sequence>
<dbReference type="OrthoDB" id="2279924at2759"/>
<reference evidence="1" key="1">
    <citation type="submission" date="2020-12" db="EMBL/GenBank/DDBJ databases">
        <title>Metabolic potential, ecology and presence of endohyphal bacteria is reflected in genomic diversity of Mucoromycotina.</title>
        <authorList>
            <person name="Muszewska A."/>
            <person name="Okrasinska A."/>
            <person name="Steczkiewicz K."/>
            <person name="Drgas O."/>
            <person name="Orlowska M."/>
            <person name="Perlinska-Lenart U."/>
            <person name="Aleksandrzak-Piekarczyk T."/>
            <person name="Szatraj K."/>
            <person name="Zielenkiewicz U."/>
            <person name="Pilsyk S."/>
            <person name="Malc E."/>
            <person name="Mieczkowski P."/>
            <person name="Kruszewska J.S."/>
            <person name="Biernat P."/>
            <person name="Pawlowska J."/>
        </authorList>
    </citation>
    <scope>NUCLEOTIDE SEQUENCE</scope>
    <source>
        <strain evidence="1">CBS 226.32</strain>
    </source>
</reference>
<accession>A0A8H7RE93</accession>
<protein>
    <submittedName>
        <fullName evidence="1">Uncharacterized protein</fullName>
    </submittedName>
</protein>
<comment type="caution">
    <text evidence="1">The sequence shown here is derived from an EMBL/GenBank/DDBJ whole genome shotgun (WGS) entry which is preliminary data.</text>
</comment>
<dbReference type="Proteomes" id="UP000650833">
    <property type="component" value="Unassembled WGS sequence"/>
</dbReference>
<evidence type="ECO:0000313" key="2">
    <source>
        <dbReference type="Proteomes" id="UP000650833"/>
    </source>
</evidence>
<dbReference type="AlphaFoldDB" id="A0A8H7RE93"/>
<name>A0A8H7RE93_9FUNG</name>